<proteinExistence type="inferred from homology"/>
<reference evidence="21 22" key="1">
    <citation type="submission" date="2019-01" db="EMBL/GenBank/DDBJ databases">
        <title>A chromosome-scale genome assembly of the yellow perch, Perca flavescens.</title>
        <authorList>
            <person name="Feron R."/>
            <person name="Morvezen R."/>
            <person name="Bestin A."/>
            <person name="Haffray P."/>
            <person name="Klopp C."/>
            <person name="Zahm M."/>
            <person name="Cabau C."/>
            <person name="Roques C."/>
            <person name="Donnadieu C."/>
            <person name="Bouchez O."/>
            <person name="Christie M."/>
            <person name="Larson W."/>
            <person name="Guiguen Y."/>
        </authorList>
    </citation>
    <scope>NUCLEOTIDE SEQUENCE [LARGE SCALE GENOMIC DNA]</scope>
    <source>
        <strain evidence="21">YP-PL-M2</strain>
        <tissue evidence="21">Blood</tissue>
    </source>
</reference>
<dbReference type="InterPro" id="IPR003961">
    <property type="entry name" value="FN3_dom"/>
</dbReference>
<keyword evidence="13" id="KW-1015">Disulfide bond</keyword>
<keyword evidence="12" id="KW-0564">Palmitate</keyword>
<dbReference type="AlphaFoldDB" id="A0A484CUI9"/>
<organism evidence="21 22">
    <name type="scientific">Perca flavescens</name>
    <name type="common">American yellow perch</name>
    <name type="synonym">Morone flavescens</name>
    <dbReference type="NCBI Taxonomy" id="8167"/>
    <lineage>
        <taxon>Eukaryota</taxon>
        <taxon>Metazoa</taxon>
        <taxon>Chordata</taxon>
        <taxon>Craniata</taxon>
        <taxon>Vertebrata</taxon>
        <taxon>Euteleostomi</taxon>
        <taxon>Actinopterygii</taxon>
        <taxon>Neopterygii</taxon>
        <taxon>Teleostei</taxon>
        <taxon>Neoteleostei</taxon>
        <taxon>Acanthomorphata</taxon>
        <taxon>Eupercaria</taxon>
        <taxon>Perciformes</taxon>
        <taxon>Percoidei</taxon>
        <taxon>Percidae</taxon>
        <taxon>Percinae</taxon>
        <taxon>Perca</taxon>
    </lineage>
</organism>
<dbReference type="InterPro" id="IPR036116">
    <property type="entry name" value="FN3_sf"/>
</dbReference>
<evidence type="ECO:0000256" key="13">
    <source>
        <dbReference type="ARBA" id="ARBA00023157"/>
    </source>
</evidence>
<evidence type="ECO:0000259" key="19">
    <source>
        <dbReference type="Pfam" id="PF01108"/>
    </source>
</evidence>
<evidence type="ECO:0000256" key="2">
    <source>
        <dbReference type="ARBA" id="ARBA00004479"/>
    </source>
</evidence>
<dbReference type="PRINTS" id="PR00346">
    <property type="entry name" value="TISSUEFACTOR"/>
</dbReference>
<dbReference type="EMBL" id="SCKG01000012">
    <property type="protein sequence ID" value="TDH06333.1"/>
    <property type="molecule type" value="Genomic_DNA"/>
</dbReference>
<protein>
    <recommendedName>
        <fullName evidence="5">Tissue factor</fullName>
    </recommendedName>
    <alternativeName>
        <fullName evidence="16">Coagulation factor III</fullName>
    </alternativeName>
</protein>
<dbReference type="Gene3D" id="2.60.40.10">
    <property type="entry name" value="Immunoglobulins"/>
    <property type="match status" value="2"/>
</dbReference>
<dbReference type="GO" id="GO:0007596">
    <property type="term" value="P:blood coagulation"/>
    <property type="evidence" value="ECO:0007669"/>
    <property type="project" value="UniProtKB-KW"/>
</dbReference>
<sequence>MASLKTVLCLGVCLSAWIITTADEAATFKAENLRWFSLDFKTILKWTTKPSGHKYTVTYSSNGGDWLDCPDCTKMSDSECELTNYLKPYDSTYTVKVQTNPLIEQEDDDPDEFPHANSLPFNPYRESNISAVVFTVETVNQRSVNVSITDPLTSIHRRGEQLSIRDVFKNDLKYKISYYKSGSTGKRENISDSSTIQLSGLDAGQSYCFMVAAFIPSRPKATQQGAWSIRQCTPGDGNILQELSLGTWVGIAFILLTVLITIVTVTVLCCRCCRQRNTYQSSAPV</sequence>
<keyword evidence="8 18" id="KW-0732">Signal</keyword>
<evidence type="ECO:0000256" key="12">
    <source>
        <dbReference type="ARBA" id="ARBA00023139"/>
    </source>
</evidence>
<evidence type="ECO:0000256" key="5">
    <source>
        <dbReference type="ARBA" id="ARBA00018722"/>
    </source>
</evidence>
<feature type="domain" description="Fibronectin type-III" evidence="19">
    <location>
        <begin position="9"/>
        <end position="100"/>
    </location>
</feature>
<keyword evidence="7" id="KW-0356">Hemostasis</keyword>
<keyword evidence="11 17" id="KW-0472">Membrane</keyword>
<comment type="subcellular location">
    <subcellularLocation>
        <location evidence="2">Membrane</location>
        <topology evidence="2">Single-pass type I membrane protein</topology>
    </subcellularLocation>
</comment>
<name>A0A484CUI9_PERFV</name>
<dbReference type="SUPFAM" id="SSF49265">
    <property type="entry name" value="Fibronectin type III"/>
    <property type="match status" value="2"/>
</dbReference>
<dbReference type="InterPro" id="IPR001187">
    <property type="entry name" value="Tissue_factor"/>
</dbReference>
<dbReference type="GO" id="GO:0005886">
    <property type="term" value="C:plasma membrane"/>
    <property type="evidence" value="ECO:0007669"/>
    <property type="project" value="TreeGrafter"/>
</dbReference>
<comment type="caution">
    <text evidence="21">The sequence shown here is derived from an EMBL/GenBank/DDBJ whole genome shotgun (WGS) entry which is preliminary data.</text>
</comment>
<evidence type="ECO:0000256" key="17">
    <source>
        <dbReference type="SAM" id="Phobius"/>
    </source>
</evidence>
<keyword evidence="22" id="KW-1185">Reference proteome</keyword>
<evidence type="ECO:0000256" key="4">
    <source>
        <dbReference type="ARBA" id="ARBA00011184"/>
    </source>
</evidence>
<evidence type="ECO:0000256" key="16">
    <source>
        <dbReference type="ARBA" id="ARBA00031171"/>
    </source>
</evidence>
<evidence type="ECO:0000256" key="1">
    <source>
        <dbReference type="ARBA" id="ARBA00002201"/>
    </source>
</evidence>
<evidence type="ECO:0000256" key="7">
    <source>
        <dbReference type="ARBA" id="ARBA00022696"/>
    </source>
</evidence>
<keyword evidence="9 17" id="KW-1133">Transmembrane helix</keyword>
<dbReference type="Pfam" id="PF09294">
    <property type="entry name" value="Interfer-bind"/>
    <property type="match status" value="1"/>
</dbReference>
<dbReference type="FunFam" id="2.60.40.10:FF:000899">
    <property type="entry name" value="Tissue factor"/>
    <property type="match status" value="1"/>
</dbReference>
<keyword evidence="10" id="KW-0094">Blood coagulation</keyword>
<dbReference type="InterPro" id="IPR050650">
    <property type="entry name" value="Type-II_Cytokine-TF_Rcpt"/>
</dbReference>
<evidence type="ECO:0000256" key="8">
    <source>
        <dbReference type="ARBA" id="ARBA00022729"/>
    </source>
</evidence>
<dbReference type="InterPro" id="IPR015373">
    <property type="entry name" value="Interferon/interleukin_rcp_dom"/>
</dbReference>
<evidence type="ECO:0000256" key="18">
    <source>
        <dbReference type="SAM" id="SignalP"/>
    </source>
</evidence>
<evidence type="ECO:0000313" key="22">
    <source>
        <dbReference type="Proteomes" id="UP000295070"/>
    </source>
</evidence>
<comment type="subunit">
    <text evidence="4">Interacts with HSPE; the interaction, inhibited by heparin, promotes the generation of activated factor X and activates coagulation in the presence of activated factor VII.</text>
</comment>
<feature type="domain" description="Interferon/interleukin receptor" evidence="20">
    <location>
        <begin position="134"/>
        <end position="233"/>
    </location>
</feature>
<dbReference type="InterPro" id="IPR013783">
    <property type="entry name" value="Ig-like_fold"/>
</dbReference>
<accession>A0A484CUI9</accession>
<dbReference type="Proteomes" id="UP000295070">
    <property type="component" value="Chromosome 12"/>
</dbReference>
<dbReference type="PANTHER" id="PTHR20859:SF22">
    <property type="entry name" value="TISSUE FACTOR"/>
    <property type="match status" value="1"/>
</dbReference>
<comment type="similarity">
    <text evidence="3">Belongs to the tissue factor family.</text>
</comment>
<evidence type="ECO:0000256" key="11">
    <source>
        <dbReference type="ARBA" id="ARBA00023136"/>
    </source>
</evidence>
<feature type="signal peptide" evidence="18">
    <location>
        <begin position="1"/>
        <end position="22"/>
    </location>
</feature>
<evidence type="ECO:0000256" key="9">
    <source>
        <dbReference type="ARBA" id="ARBA00022989"/>
    </source>
</evidence>
<evidence type="ECO:0000256" key="10">
    <source>
        <dbReference type="ARBA" id="ARBA00023084"/>
    </source>
</evidence>
<dbReference type="STRING" id="8167.A0A484CUI9"/>
<feature type="chain" id="PRO_5019757679" description="Tissue factor" evidence="18">
    <location>
        <begin position="23"/>
        <end position="285"/>
    </location>
</feature>
<evidence type="ECO:0000313" key="21">
    <source>
        <dbReference type="EMBL" id="TDH06333.1"/>
    </source>
</evidence>
<gene>
    <name evidence="21" type="ORF">EPR50_G00131290</name>
</gene>
<evidence type="ECO:0000256" key="14">
    <source>
        <dbReference type="ARBA" id="ARBA00023180"/>
    </source>
</evidence>
<evidence type="ECO:0000256" key="15">
    <source>
        <dbReference type="ARBA" id="ARBA00023288"/>
    </source>
</evidence>
<evidence type="ECO:0000256" key="3">
    <source>
        <dbReference type="ARBA" id="ARBA00009197"/>
    </source>
</evidence>
<dbReference type="GO" id="GO:0004896">
    <property type="term" value="F:cytokine receptor activity"/>
    <property type="evidence" value="ECO:0007669"/>
    <property type="project" value="TreeGrafter"/>
</dbReference>
<dbReference type="Pfam" id="PF01108">
    <property type="entry name" value="Tissue_fac"/>
    <property type="match status" value="1"/>
</dbReference>
<keyword evidence="6 17" id="KW-0812">Transmembrane</keyword>
<evidence type="ECO:0000259" key="20">
    <source>
        <dbReference type="Pfam" id="PF09294"/>
    </source>
</evidence>
<evidence type="ECO:0000256" key="6">
    <source>
        <dbReference type="ARBA" id="ARBA00022692"/>
    </source>
</evidence>
<dbReference type="PANTHER" id="PTHR20859">
    <property type="entry name" value="INTERFERON/INTERLEUKIN RECEPTOR"/>
    <property type="match status" value="1"/>
</dbReference>
<keyword evidence="14" id="KW-0325">Glycoprotein</keyword>
<comment type="function">
    <text evidence="1">Initiates blood coagulation by forming a complex with circulating factor VII or VIIa. The [TF:VIIa] complex activates factors IX or X by specific limited proteolysis. TF plays a role in normal hemostasis by initiating the cell-surface assembly and propagation of the coagulation protease cascade.</text>
</comment>
<feature type="transmembrane region" description="Helical" evidence="17">
    <location>
        <begin position="248"/>
        <end position="270"/>
    </location>
</feature>
<keyword evidence="15" id="KW-0449">Lipoprotein</keyword>